<protein>
    <submittedName>
        <fullName evidence="2">Uncharacterized protein</fullName>
    </submittedName>
</protein>
<dbReference type="EMBL" id="KI517683">
    <property type="protein sequence ID" value="ESQ33667.1"/>
    <property type="molecule type" value="Genomic_DNA"/>
</dbReference>
<keyword evidence="1" id="KW-0732">Signal</keyword>
<feature type="chain" id="PRO_5004720734" evidence="1">
    <location>
        <begin position="30"/>
        <end position="144"/>
    </location>
</feature>
<organism evidence="2 3">
    <name type="scientific">Eutrema salsugineum</name>
    <name type="common">Saltwater cress</name>
    <name type="synonym">Sisymbrium salsugineum</name>
    <dbReference type="NCBI Taxonomy" id="72664"/>
    <lineage>
        <taxon>Eukaryota</taxon>
        <taxon>Viridiplantae</taxon>
        <taxon>Streptophyta</taxon>
        <taxon>Embryophyta</taxon>
        <taxon>Tracheophyta</taxon>
        <taxon>Spermatophyta</taxon>
        <taxon>Magnoliopsida</taxon>
        <taxon>eudicotyledons</taxon>
        <taxon>Gunneridae</taxon>
        <taxon>Pentapetalae</taxon>
        <taxon>rosids</taxon>
        <taxon>malvids</taxon>
        <taxon>Brassicales</taxon>
        <taxon>Brassicaceae</taxon>
        <taxon>Eutremeae</taxon>
        <taxon>Eutrema</taxon>
    </lineage>
</organism>
<name>V4KUF6_EUTSA</name>
<keyword evidence="3" id="KW-1185">Reference proteome</keyword>
<accession>V4KUF6</accession>
<dbReference type="Gramene" id="ESQ33667">
    <property type="protein sequence ID" value="ESQ33667"/>
    <property type="gene ID" value="EUTSA_v10009664mg"/>
</dbReference>
<dbReference type="AlphaFoldDB" id="V4KUF6"/>
<evidence type="ECO:0000256" key="1">
    <source>
        <dbReference type="SAM" id="SignalP"/>
    </source>
</evidence>
<sequence>MKHGCSIASLTLFLFFSLVLHLHFETTMATRTSLKVFGTLNTLDQSPTSTPNDQFEIKNIEQNAFRPTLPGPSQGIGHRTPPALKIIVWNAYKNLILYRCVIYRKSMMIGFELRPANFFEQNPVLKTKPIKLTTTPKCTALVTD</sequence>
<evidence type="ECO:0000313" key="2">
    <source>
        <dbReference type="EMBL" id="ESQ33667.1"/>
    </source>
</evidence>
<reference evidence="2 3" key="1">
    <citation type="journal article" date="2013" name="Front. Plant Sci.">
        <title>The Reference Genome of the Halophytic Plant Eutrema salsugineum.</title>
        <authorList>
            <person name="Yang R."/>
            <person name="Jarvis D.E."/>
            <person name="Chen H."/>
            <person name="Beilstein M.A."/>
            <person name="Grimwood J."/>
            <person name="Jenkins J."/>
            <person name="Shu S."/>
            <person name="Prochnik S."/>
            <person name="Xin M."/>
            <person name="Ma C."/>
            <person name="Schmutz J."/>
            <person name="Wing R.A."/>
            <person name="Mitchell-Olds T."/>
            <person name="Schumaker K.S."/>
            <person name="Wang X."/>
        </authorList>
    </citation>
    <scope>NUCLEOTIDE SEQUENCE [LARGE SCALE GENOMIC DNA]</scope>
</reference>
<evidence type="ECO:0000313" key="3">
    <source>
        <dbReference type="Proteomes" id="UP000030689"/>
    </source>
</evidence>
<dbReference type="KEGG" id="eus:EUTSA_v10009664mg"/>
<dbReference type="eggNOG" id="KOG1186">
    <property type="taxonomic scope" value="Eukaryota"/>
</dbReference>
<proteinExistence type="predicted"/>
<feature type="signal peptide" evidence="1">
    <location>
        <begin position="1"/>
        <end position="29"/>
    </location>
</feature>
<dbReference type="Proteomes" id="UP000030689">
    <property type="component" value="Unassembled WGS sequence"/>
</dbReference>
<gene>
    <name evidence="2" type="ORF">EUTSA_v10009664mg</name>
</gene>